<dbReference type="PANTHER" id="PTHR43245:SF55">
    <property type="entry name" value="NAD(P)-BINDING DOMAIN-CONTAINING PROTEIN"/>
    <property type="match status" value="1"/>
</dbReference>
<protein>
    <submittedName>
        <fullName evidence="2">NAD-dependent epimerase/dehydratase family protein</fullName>
    </submittedName>
</protein>
<dbReference type="Proteomes" id="UP001589608">
    <property type="component" value="Unassembled WGS sequence"/>
</dbReference>
<dbReference type="InterPro" id="IPR001509">
    <property type="entry name" value="Epimerase_deHydtase"/>
</dbReference>
<evidence type="ECO:0000313" key="3">
    <source>
        <dbReference type="Proteomes" id="UP001589608"/>
    </source>
</evidence>
<dbReference type="RefSeq" id="WP_223103473.1">
    <property type="nucleotide sequence ID" value="NZ_CP061913.1"/>
</dbReference>
<name>A0ABV5MK98_9ACTN</name>
<feature type="domain" description="NAD-dependent epimerase/dehydratase" evidence="1">
    <location>
        <begin position="5"/>
        <end position="173"/>
    </location>
</feature>
<dbReference type="InterPro" id="IPR036291">
    <property type="entry name" value="NAD(P)-bd_dom_sf"/>
</dbReference>
<evidence type="ECO:0000313" key="2">
    <source>
        <dbReference type="EMBL" id="MFB9449263.1"/>
    </source>
</evidence>
<dbReference type="Gene3D" id="3.40.50.720">
    <property type="entry name" value="NAD(P)-binding Rossmann-like Domain"/>
    <property type="match status" value="1"/>
</dbReference>
<proteinExistence type="predicted"/>
<sequence length="273" mass="28883">MPSLLLTGATGLVGSRLLPRLVEAGFECRALVRGDVALPAAVTGVRGDLDDPDTLQAAVEGVDAVVHLAALFRTRDEDAIWRANRDGTRNLIAAVKRHAPDARLVMSSTGNVYNPDATRPALETDECSPKTAYGASKVAAEQLLRDSGLTWVVLRLPFVYGEGDGHLASMHTLAQQFGLHPAHAYAVAHHRDIAAAVRLALTGVMDGRIVNVADGAPPVTVYEMARLAGKPIEGSAEPLVNPWSGHLDSTLLHELGFTPSVPTVYAAARDGIL</sequence>
<dbReference type="EMBL" id="JBHMCA010000065">
    <property type="protein sequence ID" value="MFB9449263.1"/>
    <property type="molecule type" value="Genomic_DNA"/>
</dbReference>
<reference evidence="2 3" key="1">
    <citation type="submission" date="2024-09" db="EMBL/GenBank/DDBJ databases">
        <authorList>
            <person name="Sun Q."/>
            <person name="Mori K."/>
        </authorList>
    </citation>
    <scope>NUCLEOTIDE SEQUENCE [LARGE SCALE GENOMIC DNA]</scope>
    <source>
        <strain evidence="2 3">JCM 3307</strain>
    </source>
</reference>
<gene>
    <name evidence="2" type="ORF">ACFFTR_39825</name>
</gene>
<dbReference type="InterPro" id="IPR050177">
    <property type="entry name" value="Lipid_A_modif_metabolic_enz"/>
</dbReference>
<accession>A0ABV5MK98</accession>
<organism evidence="2 3">
    <name type="scientific">Dactylosporangium vinaceum</name>
    <dbReference type="NCBI Taxonomy" id="53362"/>
    <lineage>
        <taxon>Bacteria</taxon>
        <taxon>Bacillati</taxon>
        <taxon>Actinomycetota</taxon>
        <taxon>Actinomycetes</taxon>
        <taxon>Micromonosporales</taxon>
        <taxon>Micromonosporaceae</taxon>
        <taxon>Dactylosporangium</taxon>
    </lineage>
</organism>
<dbReference type="SUPFAM" id="SSF51735">
    <property type="entry name" value="NAD(P)-binding Rossmann-fold domains"/>
    <property type="match status" value="1"/>
</dbReference>
<evidence type="ECO:0000259" key="1">
    <source>
        <dbReference type="Pfam" id="PF01370"/>
    </source>
</evidence>
<dbReference type="Pfam" id="PF01370">
    <property type="entry name" value="Epimerase"/>
    <property type="match status" value="1"/>
</dbReference>
<comment type="caution">
    <text evidence="2">The sequence shown here is derived from an EMBL/GenBank/DDBJ whole genome shotgun (WGS) entry which is preliminary data.</text>
</comment>
<keyword evidence="3" id="KW-1185">Reference proteome</keyword>
<dbReference type="PANTHER" id="PTHR43245">
    <property type="entry name" value="BIFUNCTIONAL POLYMYXIN RESISTANCE PROTEIN ARNA"/>
    <property type="match status" value="1"/>
</dbReference>